<evidence type="ECO:0000313" key="2">
    <source>
        <dbReference type="EMBL" id="RNA33147.1"/>
    </source>
</evidence>
<name>A0A3M7SBX3_BRAPC</name>
<keyword evidence="1" id="KW-0732">Signal</keyword>
<accession>A0A3M7SBX3</accession>
<dbReference type="AlphaFoldDB" id="A0A3M7SBX3"/>
<dbReference type="EMBL" id="REGN01001679">
    <property type="protein sequence ID" value="RNA33147.1"/>
    <property type="molecule type" value="Genomic_DNA"/>
</dbReference>
<protein>
    <submittedName>
        <fullName evidence="2">Uncharacterized protein</fullName>
    </submittedName>
</protein>
<reference evidence="2 3" key="1">
    <citation type="journal article" date="2018" name="Sci. Rep.">
        <title>Genomic signatures of local adaptation to the degree of environmental predictability in rotifers.</title>
        <authorList>
            <person name="Franch-Gras L."/>
            <person name="Hahn C."/>
            <person name="Garcia-Roger E.M."/>
            <person name="Carmona M.J."/>
            <person name="Serra M."/>
            <person name="Gomez A."/>
        </authorList>
    </citation>
    <scope>NUCLEOTIDE SEQUENCE [LARGE SCALE GENOMIC DNA]</scope>
    <source>
        <strain evidence="2">HYR1</strain>
    </source>
</reference>
<keyword evidence="3" id="KW-1185">Reference proteome</keyword>
<feature type="signal peptide" evidence="1">
    <location>
        <begin position="1"/>
        <end position="18"/>
    </location>
</feature>
<evidence type="ECO:0000256" key="1">
    <source>
        <dbReference type="SAM" id="SignalP"/>
    </source>
</evidence>
<gene>
    <name evidence="2" type="ORF">BpHYR1_037086</name>
</gene>
<comment type="caution">
    <text evidence="2">The sequence shown here is derived from an EMBL/GenBank/DDBJ whole genome shotgun (WGS) entry which is preliminary data.</text>
</comment>
<dbReference type="Proteomes" id="UP000276133">
    <property type="component" value="Unassembled WGS sequence"/>
</dbReference>
<organism evidence="2 3">
    <name type="scientific">Brachionus plicatilis</name>
    <name type="common">Marine rotifer</name>
    <name type="synonym">Brachionus muelleri</name>
    <dbReference type="NCBI Taxonomy" id="10195"/>
    <lineage>
        <taxon>Eukaryota</taxon>
        <taxon>Metazoa</taxon>
        <taxon>Spiralia</taxon>
        <taxon>Gnathifera</taxon>
        <taxon>Rotifera</taxon>
        <taxon>Eurotatoria</taxon>
        <taxon>Monogononta</taxon>
        <taxon>Pseudotrocha</taxon>
        <taxon>Ploima</taxon>
        <taxon>Brachionidae</taxon>
        <taxon>Brachionus</taxon>
    </lineage>
</organism>
<evidence type="ECO:0000313" key="3">
    <source>
        <dbReference type="Proteomes" id="UP000276133"/>
    </source>
</evidence>
<feature type="chain" id="PRO_5018194847" evidence="1">
    <location>
        <begin position="19"/>
        <end position="65"/>
    </location>
</feature>
<proteinExistence type="predicted"/>
<sequence>MNRLTILNLYFLIRITLMSIDENFQIKVQFQKNNLYQIKNVVKLLTRPDFFLYCHTKLPFQVNKN</sequence>